<dbReference type="InterPro" id="IPR018449">
    <property type="entry name" value="NIL_domain"/>
</dbReference>
<keyword evidence="4" id="KW-0677">Repeat</keyword>
<dbReference type="SMART" id="SM00930">
    <property type="entry name" value="NIL"/>
    <property type="match status" value="1"/>
</dbReference>
<keyword evidence="1" id="KW-0813">Transport</keyword>
<evidence type="ECO:0000259" key="8">
    <source>
        <dbReference type="PROSITE" id="PS51379"/>
    </source>
</evidence>
<keyword evidence="5" id="KW-0249">Electron transport</keyword>
<keyword evidence="7" id="KW-0411">Iron-sulfur</keyword>
<dbReference type="PROSITE" id="PS00198">
    <property type="entry name" value="4FE4S_FER_1"/>
    <property type="match status" value="2"/>
</dbReference>
<keyword evidence="3" id="KW-0479">Metal-binding</keyword>
<dbReference type="PROSITE" id="PS51379">
    <property type="entry name" value="4FE4S_FER_2"/>
    <property type="match status" value="2"/>
</dbReference>
<evidence type="ECO:0000256" key="6">
    <source>
        <dbReference type="ARBA" id="ARBA00023004"/>
    </source>
</evidence>
<dbReference type="SUPFAM" id="SSF55021">
    <property type="entry name" value="ACT-like"/>
    <property type="match status" value="1"/>
</dbReference>
<evidence type="ECO:0000256" key="3">
    <source>
        <dbReference type="ARBA" id="ARBA00022723"/>
    </source>
</evidence>
<feature type="domain" description="4Fe-4S ferredoxin-type" evidence="8">
    <location>
        <begin position="82"/>
        <end position="111"/>
    </location>
</feature>
<dbReference type="InterPro" id="IPR017900">
    <property type="entry name" value="4Fe4S_Fe_S_CS"/>
</dbReference>
<protein>
    <submittedName>
        <fullName evidence="9">(Fe-S)-binding protein</fullName>
    </submittedName>
</protein>
<dbReference type="InterPro" id="IPR017896">
    <property type="entry name" value="4Fe4S_Fe-S-bd"/>
</dbReference>
<dbReference type="RefSeq" id="WP_129352436.1">
    <property type="nucleotide sequence ID" value="NZ_CP026538.1"/>
</dbReference>
<evidence type="ECO:0000256" key="4">
    <source>
        <dbReference type="ARBA" id="ARBA00022737"/>
    </source>
</evidence>
<evidence type="ECO:0000256" key="5">
    <source>
        <dbReference type="ARBA" id="ARBA00022982"/>
    </source>
</evidence>
<dbReference type="Pfam" id="PF09383">
    <property type="entry name" value="NIL"/>
    <property type="match status" value="1"/>
</dbReference>
<dbReference type="InterPro" id="IPR050572">
    <property type="entry name" value="Fe-S_Ferredoxin"/>
</dbReference>
<name>A0A4V0YQV9_9BACT</name>
<dbReference type="KEGG" id="dcb:C3Y92_10680"/>
<evidence type="ECO:0000256" key="7">
    <source>
        <dbReference type="ARBA" id="ARBA00023014"/>
    </source>
</evidence>
<keyword evidence="6" id="KW-0408">Iron</keyword>
<gene>
    <name evidence="9" type="ORF">C3Y92_10680</name>
</gene>
<evidence type="ECO:0000256" key="1">
    <source>
        <dbReference type="ARBA" id="ARBA00022448"/>
    </source>
</evidence>
<dbReference type="SUPFAM" id="SSF54862">
    <property type="entry name" value="4Fe-4S ferredoxins"/>
    <property type="match status" value="1"/>
</dbReference>
<reference evidence="9 10" key="1">
    <citation type="submission" date="2018-02" db="EMBL/GenBank/DDBJ databases">
        <title>Genome sequence of Desulfovibrio carbinolicus DSM 3852.</title>
        <authorList>
            <person name="Wilbanks E."/>
            <person name="Skennerton C.T."/>
            <person name="Orphan V.J."/>
        </authorList>
    </citation>
    <scope>NUCLEOTIDE SEQUENCE [LARGE SCALE GENOMIC DNA]</scope>
    <source>
        <strain evidence="9 10">DSM 3852</strain>
    </source>
</reference>
<dbReference type="OrthoDB" id="9808559at2"/>
<dbReference type="Gene3D" id="3.30.70.20">
    <property type="match status" value="1"/>
</dbReference>
<evidence type="ECO:0000313" key="10">
    <source>
        <dbReference type="Proteomes" id="UP000293296"/>
    </source>
</evidence>
<dbReference type="PANTHER" id="PTHR43687:SF6">
    <property type="entry name" value="L-ASPARTATE SEMIALDEHYDE SULFURTRANSFERASE IRON-SULFUR SUBUNIT"/>
    <property type="match status" value="1"/>
</dbReference>
<evidence type="ECO:0000313" key="9">
    <source>
        <dbReference type="EMBL" id="QAZ67662.1"/>
    </source>
</evidence>
<keyword evidence="2" id="KW-0004">4Fe-4S</keyword>
<dbReference type="Proteomes" id="UP000293296">
    <property type="component" value="Chromosome"/>
</dbReference>
<dbReference type="AlphaFoldDB" id="A0A4V0YQV9"/>
<feature type="domain" description="4Fe-4S ferredoxin-type" evidence="8">
    <location>
        <begin position="113"/>
        <end position="142"/>
    </location>
</feature>
<evidence type="ECO:0000256" key="2">
    <source>
        <dbReference type="ARBA" id="ARBA00022485"/>
    </source>
</evidence>
<dbReference type="Pfam" id="PF14697">
    <property type="entry name" value="Fer4_21"/>
    <property type="match status" value="1"/>
</dbReference>
<dbReference type="InterPro" id="IPR045865">
    <property type="entry name" value="ACT-like_dom_sf"/>
</dbReference>
<keyword evidence="10" id="KW-1185">Reference proteome</keyword>
<proteinExistence type="predicted"/>
<sequence length="146" mass="15916">MENQPTTYRKVVYLTFPPESSGKPLVCDLARVHGLCFSILKAQITPRQEGQMTIEITGEREAYKRGVAYLQEQGVGVAPVAQRISRDEDSCIHCGMCTALCPTKALAVNLESRLVVFDGEACSACGMCTKVCPVKAMEILLENGVM</sequence>
<dbReference type="GO" id="GO:0051539">
    <property type="term" value="F:4 iron, 4 sulfur cluster binding"/>
    <property type="evidence" value="ECO:0007669"/>
    <property type="project" value="UniProtKB-KW"/>
</dbReference>
<accession>A0A4V0YQV9</accession>
<dbReference type="Gene3D" id="3.30.70.260">
    <property type="match status" value="1"/>
</dbReference>
<dbReference type="GO" id="GO:0046872">
    <property type="term" value="F:metal ion binding"/>
    <property type="evidence" value="ECO:0007669"/>
    <property type="project" value="UniProtKB-KW"/>
</dbReference>
<organism evidence="9 10">
    <name type="scientific">Solidesulfovibrio carbinolicus</name>
    <dbReference type="NCBI Taxonomy" id="296842"/>
    <lineage>
        <taxon>Bacteria</taxon>
        <taxon>Pseudomonadati</taxon>
        <taxon>Thermodesulfobacteriota</taxon>
        <taxon>Desulfovibrionia</taxon>
        <taxon>Desulfovibrionales</taxon>
        <taxon>Desulfovibrionaceae</taxon>
        <taxon>Solidesulfovibrio</taxon>
    </lineage>
</organism>
<dbReference type="EMBL" id="CP026538">
    <property type="protein sequence ID" value="QAZ67662.1"/>
    <property type="molecule type" value="Genomic_DNA"/>
</dbReference>
<dbReference type="PANTHER" id="PTHR43687">
    <property type="entry name" value="ADENYLYLSULFATE REDUCTASE, BETA SUBUNIT"/>
    <property type="match status" value="1"/>
</dbReference>